<comment type="caution">
    <text evidence="1">The sequence shown here is derived from an EMBL/GenBank/DDBJ whole genome shotgun (WGS) entry which is preliminary data.</text>
</comment>
<sequence>MVELYAAAPGQQQHAEVVGATHPRRAIAERVGVCLGVVHQLPGVLERLVVVHHQHVVVAEHRRDRREVLGRIERHLGHHVGADGDGGTGGKPERQPVGLGARDLGCCHGGVGAGLVFDDDGRAQFLGQCNAQKPRALVNRPASGVADQQAYRLRILRQCGQGAGGPGGQGNGAQGQTACGVLHALVSIWL</sequence>
<reference evidence="1" key="1">
    <citation type="submission" date="2019-08" db="EMBL/GenBank/DDBJ databases">
        <authorList>
            <person name="Kucharzyk K."/>
            <person name="Murdoch R.W."/>
            <person name="Higgins S."/>
            <person name="Loffler F."/>
        </authorList>
    </citation>
    <scope>NUCLEOTIDE SEQUENCE</scope>
</reference>
<dbReference type="AlphaFoldDB" id="A0A645DS10"/>
<proteinExistence type="predicted"/>
<name>A0A645DS10_9ZZZZ</name>
<organism evidence="1">
    <name type="scientific">bioreactor metagenome</name>
    <dbReference type="NCBI Taxonomy" id="1076179"/>
    <lineage>
        <taxon>unclassified sequences</taxon>
        <taxon>metagenomes</taxon>
        <taxon>ecological metagenomes</taxon>
    </lineage>
</organism>
<accession>A0A645DS10</accession>
<protein>
    <submittedName>
        <fullName evidence="1">Uncharacterized protein</fullName>
    </submittedName>
</protein>
<evidence type="ECO:0000313" key="1">
    <source>
        <dbReference type="EMBL" id="MPM92264.1"/>
    </source>
</evidence>
<gene>
    <name evidence="1" type="ORF">SDC9_139399</name>
</gene>
<dbReference type="EMBL" id="VSSQ01039227">
    <property type="protein sequence ID" value="MPM92264.1"/>
    <property type="molecule type" value="Genomic_DNA"/>
</dbReference>